<protein>
    <submittedName>
        <fullName evidence="2">Helicase</fullName>
    </submittedName>
</protein>
<evidence type="ECO:0000313" key="2">
    <source>
        <dbReference type="EMBL" id="MBC5735371.1"/>
    </source>
</evidence>
<dbReference type="Proteomes" id="UP000661435">
    <property type="component" value="Unassembled WGS sequence"/>
</dbReference>
<accession>A0A8J6J9L1</accession>
<dbReference type="PROSITE" id="PS51194">
    <property type="entry name" value="HELICASE_CTER"/>
    <property type="match status" value="1"/>
</dbReference>
<dbReference type="PANTHER" id="PTHR41313">
    <property type="entry name" value="ADENINE-SPECIFIC METHYLTRANSFERASE"/>
    <property type="match status" value="1"/>
</dbReference>
<dbReference type="EMBL" id="JACOPP010000094">
    <property type="protein sequence ID" value="MBC5735371.1"/>
    <property type="molecule type" value="Genomic_DNA"/>
</dbReference>
<keyword evidence="2" id="KW-0347">Helicase</keyword>
<gene>
    <name evidence="2" type="ORF">H8S57_16930</name>
    <name evidence="3" type="ORF">H8S57_16935</name>
</gene>
<keyword evidence="2" id="KW-0067">ATP-binding</keyword>
<dbReference type="EMBL" id="JACOPP010000095">
    <property type="protein sequence ID" value="MBC5735372.1"/>
    <property type="molecule type" value="Genomic_DNA"/>
</dbReference>
<dbReference type="GO" id="GO:0004386">
    <property type="term" value="F:helicase activity"/>
    <property type="evidence" value="ECO:0007669"/>
    <property type="project" value="UniProtKB-KW"/>
</dbReference>
<dbReference type="InterPro" id="IPR001650">
    <property type="entry name" value="Helicase_C-like"/>
</dbReference>
<proteinExistence type="predicted"/>
<dbReference type="Gene3D" id="3.40.50.300">
    <property type="entry name" value="P-loop containing nucleotide triphosphate hydrolases"/>
    <property type="match status" value="1"/>
</dbReference>
<name>A0A8J6J9L1_9FIRM</name>
<feature type="non-terminal residue" evidence="2">
    <location>
        <position position="226"/>
    </location>
</feature>
<organism evidence="2 4">
    <name type="scientific">Lawsonibacter hominis</name>
    <dbReference type="NCBI Taxonomy" id="2763053"/>
    <lineage>
        <taxon>Bacteria</taxon>
        <taxon>Bacillati</taxon>
        <taxon>Bacillota</taxon>
        <taxon>Clostridia</taxon>
        <taxon>Eubacteriales</taxon>
        <taxon>Oscillospiraceae</taxon>
        <taxon>Lawsonibacter</taxon>
    </lineage>
</organism>
<keyword evidence="2" id="KW-0547">Nucleotide-binding</keyword>
<reference evidence="2" key="1">
    <citation type="submission" date="2020-08" db="EMBL/GenBank/DDBJ databases">
        <title>Genome public.</title>
        <authorList>
            <person name="Liu C."/>
            <person name="Sun Q."/>
        </authorList>
    </citation>
    <scope>NUCLEOTIDE SEQUENCE</scope>
    <source>
        <strain evidence="2">NSJ-51</strain>
    </source>
</reference>
<dbReference type="SMART" id="SM00490">
    <property type="entry name" value="HELICc"/>
    <property type="match status" value="1"/>
</dbReference>
<feature type="non-terminal residue" evidence="2">
    <location>
        <position position="1"/>
    </location>
</feature>
<dbReference type="PANTHER" id="PTHR41313:SF1">
    <property type="entry name" value="DNA METHYLASE ADENINE-SPECIFIC DOMAIN-CONTAINING PROTEIN"/>
    <property type="match status" value="1"/>
</dbReference>
<dbReference type="AlphaFoldDB" id="A0A8J6J9L1"/>
<evidence type="ECO:0000313" key="3">
    <source>
        <dbReference type="EMBL" id="MBC5735372.1"/>
    </source>
</evidence>
<dbReference type="InterPro" id="IPR052933">
    <property type="entry name" value="DNA_Protect_Modify"/>
</dbReference>
<keyword evidence="2" id="KW-0378">Hydrolase</keyword>
<dbReference type="Pfam" id="PF00271">
    <property type="entry name" value="Helicase_C"/>
    <property type="match status" value="1"/>
</dbReference>
<evidence type="ECO:0000259" key="1">
    <source>
        <dbReference type="PROSITE" id="PS51194"/>
    </source>
</evidence>
<feature type="domain" description="Helicase C-terminal" evidence="1">
    <location>
        <begin position="55"/>
        <end position="226"/>
    </location>
</feature>
<evidence type="ECO:0000313" key="4">
    <source>
        <dbReference type="Proteomes" id="UP000661435"/>
    </source>
</evidence>
<sequence length="226" mass="25318">DFILRAEAIRTGRVKPEEDNMLKLTGEARLMAIDPRLIRPDADGTGSKLSVCIEDVYQVWKDTAASASTQLVFCDVGTPKAGKFNVYDEIRNVLLAKGVPESEIAFVHDATSEAQRQELFERTRQGKVRILIGSTSKLGTGVNVQNKVISIDHLDCPWKPSDITQRNGRGVRQGNENPEIMIKQFVAKGTFDAYLWQIQEQKLRYITQILTGKHIARSCEDVDETV</sequence>
<dbReference type="SUPFAM" id="SSF52540">
    <property type="entry name" value="P-loop containing nucleoside triphosphate hydrolases"/>
    <property type="match status" value="1"/>
</dbReference>
<comment type="caution">
    <text evidence="2">The sequence shown here is derived from an EMBL/GenBank/DDBJ whole genome shotgun (WGS) entry which is preliminary data.</text>
</comment>
<keyword evidence="4" id="KW-1185">Reference proteome</keyword>
<dbReference type="InterPro" id="IPR027417">
    <property type="entry name" value="P-loop_NTPase"/>
</dbReference>